<proteinExistence type="predicted"/>
<dbReference type="Proteomes" id="UP000093476">
    <property type="component" value="Unassembled WGS sequence"/>
</dbReference>
<reference evidence="2 3" key="1">
    <citation type="submission" date="2015-12" db="EMBL/GenBank/DDBJ databases">
        <title>Genome comparisons provide insights into the role of secondary metabolites in the pathogenic phase of the Photorhabdus life cycle.</title>
        <authorList>
            <person name="Tobias N.J."/>
            <person name="Mishra B."/>
            <person name="Gupta D.K."/>
            <person name="Thines M."/>
            <person name="Stinear T.P."/>
            <person name="Bode H.B."/>
        </authorList>
    </citation>
    <scope>NUCLEOTIDE SEQUENCE [LARGE SCALE GENOMIC DNA]</scope>
    <source>
        <strain evidence="2 3">PB68.1</strain>
    </source>
</reference>
<comment type="caution">
    <text evidence="2">The sequence shown here is derived from an EMBL/GenBank/DDBJ whole genome shotgun (WGS) entry which is preliminary data.</text>
</comment>
<dbReference type="AlphaFoldDB" id="A0A1C0U1A1"/>
<evidence type="ECO:0000313" key="2">
    <source>
        <dbReference type="EMBL" id="OCQ51717.1"/>
    </source>
</evidence>
<sequence>MMTHCSQQKYPSAGNLPKRYAYLLETLSMFELPAKLPDRKYPRVVRSKPQKYPVKREASQIN</sequence>
<accession>A0A1C0U1A1</accession>
<protein>
    <submittedName>
        <fullName evidence="2">Uncharacterized protein</fullName>
    </submittedName>
</protein>
<feature type="region of interest" description="Disordered" evidence="1">
    <location>
        <begin position="43"/>
        <end position="62"/>
    </location>
</feature>
<name>A0A1C0U1A1_9GAMM</name>
<organism evidence="2 3">
    <name type="scientific">Photorhabdus australis subsp. thailandensis</name>
    <dbReference type="NCBI Taxonomy" id="2805096"/>
    <lineage>
        <taxon>Bacteria</taxon>
        <taxon>Pseudomonadati</taxon>
        <taxon>Pseudomonadota</taxon>
        <taxon>Gammaproteobacteria</taxon>
        <taxon>Enterobacterales</taxon>
        <taxon>Morganellaceae</taxon>
        <taxon>Photorhabdus</taxon>
    </lineage>
</organism>
<gene>
    <name evidence="2" type="ORF">Ppb6_03110</name>
</gene>
<dbReference type="RefSeq" id="WP_065823904.1">
    <property type="nucleotide sequence ID" value="NZ_CAWMQZ010000108.1"/>
</dbReference>
<evidence type="ECO:0000313" key="3">
    <source>
        <dbReference type="Proteomes" id="UP000093476"/>
    </source>
</evidence>
<dbReference type="EMBL" id="LOMY01000108">
    <property type="protein sequence ID" value="OCQ51717.1"/>
    <property type="molecule type" value="Genomic_DNA"/>
</dbReference>
<keyword evidence="3" id="KW-1185">Reference proteome</keyword>
<evidence type="ECO:0000256" key="1">
    <source>
        <dbReference type="SAM" id="MobiDB-lite"/>
    </source>
</evidence>